<evidence type="ECO:0000313" key="3">
    <source>
        <dbReference type="Proteomes" id="UP001372338"/>
    </source>
</evidence>
<organism evidence="2 3">
    <name type="scientific">Crotalaria pallida</name>
    <name type="common">Smooth rattlebox</name>
    <name type="synonym">Crotalaria striata</name>
    <dbReference type="NCBI Taxonomy" id="3830"/>
    <lineage>
        <taxon>Eukaryota</taxon>
        <taxon>Viridiplantae</taxon>
        <taxon>Streptophyta</taxon>
        <taxon>Embryophyta</taxon>
        <taxon>Tracheophyta</taxon>
        <taxon>Spermatophyta</taxon>
        <taxon>Magnoliopsida</taxon>
        <taxon>eudicotyledons</taxon>
        <taxon>Gunneridae</taxon>
        <taxon>Pentapetalae</taxon>
        <taxon>rosids</taxon>
        <taxon>fabids</taxon>
        <taxon>Fabales</taxon>
        <taxon>Fabaceae</taxon>
        <taxon>Papilionoideae</taxon>
        <taxon>50 kb inversion clade</taxon>
        <taxon>genistoids sensu lato</taxon>
        <taxon>core genistoids</taxon>
        <taxon>Crotalarieae</taxon>
        <taxon>Crotalaria</taxon>
    </lineage>
</organism>
<evidence type="ECO:0000256" key="1">
    <source>
        <dbReference type="SAM" id="Phobius"/>
    </source>
</evidence>
<accession>A0AAN9J295</accession>
<keyword evidence="1" id="KW-0812">Transmembrane</keyword>
<dbReference type="Proteomes" id="UP001372338">
    <property type="component" value="Unassembled WGS sequence"/>
</dbReference>
<feature type="transmembrane region" description="Helical" evidence="1">
    <location>
        <begin position="65"/>
        <end position="87"/>
    </location>
</feature>
<sequence length="100" mass="11738">MNLDIAKDEEKLLEKLLPAMEKTHGEEDSRRRRRRSCYRRWRRRTGKKTHGGGEAYGASETSADFYFVALFKFVLCIYFVSCIRPVFADESKKPTPRIMS</sequence>
<keyword evidence="3" id="KW-1185">Reference proteome</keyword>
<keyword evidence="1" id="KW-1133">Transmembrane helix</keyword>
<name>A0AAN9J295_CROPI</name>
<reference evidence="2 3" key="1">
    <citation type="submission" date="2024-01" db="EMBL/GenBank/DDBJ databases">
        <title>The genomes of 5 underutilized Papilionoideae crops provide insights into root nodulation and disease resistanc.</title>
        <authorList>
            <person name="Yuan L."/>
        </authorList>
    </citation>
    <scope>NUCLEOTIDE SEQUENCE [LARGE SCALE GENOMIC DNA]</scope>
    <source>
        <strain evidence="2">ZHUSHIDOU_FW_LH</strain>
        <tissue evidence="2">Leaf</tissue>
    </source>
</reference>
<evidence type="ECO:0000313" key="2">
    <source>
        <dbReference type="EMBL" id="KAK7290459.1"/>
    </source>
</evidence>
<protein>
    <submittedName>
        <fullName evidence="2">Uncharacterized protein</fullName>
    </submittedName>
</protein>
<dbReference type="AlphaFoldDB" id="A0AAN9J295"/>
<dbReference type="EMBL" id="JAYWIO010000001">
    <property type="protein sequence ID" value="KAK7290459.1"/>
    <property type="molecule type" value="Genomic_DNA"/>
</dbReference>
<proteinExistence type="predicted"/>
<keyword evidence="1" id="KW-0472">Membrane</keyword>
<gene>
    <name evidence="2" type="ORF">RIF29_04900</name>
</gene>
<comment type="caution">
    <text evidence="2">The sequence shown here is derived from an EMBL/GenBank/DDBJ whole genome shotgun (WGS) entry which is preliminary data.</text>
</comment>